<dbReference type="GO" id="GO:0000184">
    <property type="term" value="P:nuclear-transcribed mRNA catabolic process, nonsense-mediated decay"/>
    <property type="evidence" value="ECO:0007669"/>
    <property type="project" value="TreeGrafter"/>
</dbReference>
<dbReference type="CDD" id="cd18808">
    <property type="entry name" value="SF1_C_Upf1"/>
    <property type="match status" value="1"/>
</dbReference>
<dbReference type="InterPro" id="IPR041679">
    <property type="entry name" value="DNA2/NAM7-like_C"/>
</dbReference>
<keyword evidence="4" id="KW-0347">Helicase</keyword>
<dbReference type="OrthoDB" id="6513042at2759"/>
<sequence>MTKSGWMNLCMKQSKRTKPGYGHPSLQNTSVLILFQQAEFEAVLKDRLTSWPLNRLREEGYCLTGVSAYWLQATQFGRPVASFILGPGVVLPSHHFENGTQVLVSRMDPSTETPLSGSVISSTNTSIKVSFPERYDIDDGLWRLDVGISNLIYERMRAAVTRLNHDVGTQEPKIVADDQEMILHGTCLRDVLLRAFTPDLPRPLQAPDDVDYPSHQKLDHGEITSGAFKEDMRIQSWARRYAETDPIAIDGDPDLTGLNCIQIKALAMMIGQRISLIQGPPGTGKTKTIIQAVKLLKVHFQVPHPILVCTYTNVAVDNLVQGLVATGVKPLRVGFGEKVRPSLRKHTLDHQIENHPLQKVLSPVVKDEKRLDERVNDLAVQVSRAKLVADSGAKARKALENLLVKHASCQRQLNALRAKKYAMEQEMLQDILRKADVICTTCVSSACVALNAVDFPVVFLDEASMSTEPASMIPLTRGSRHVALIGDHKQLPPIIQSRTAHDKGLGVSLFERLTEEGVVPSLMLDVQYRMHPGISRFPSTEFYNLSLIDGTIDAFGNVQPHLYPPNSRHLRENENTHLRPPVIFLDHGGIESLKDRSRVNHHEAHIVMSVVEDLLLNNPQLDASEIGIIAPYVAQVSLLTRLLKNDVKYKKRFVEVLGEFRTMQLASVEVKTVDGFEGREKEVIIFSTVRNNTGGHIGFLADRRRLNVGLTRAKRGLFVVGSISTLMAGKRSTSQIKQLELGGSKTTGKGAESWKRYAEYLTQQGLVINLSGEALSRALYGNLQASRGIPTA</sequence>
<dbReference type="Proteomes" id="UP000054549">
    <property type="component" value="Unassembled WGS sequence"/>
</dbReference>
<evidence type="ECO:0000313" key="8">
    <source>
        <dbReference type="EMBL" id="KIL60706.1"/>
    </source>
</evidence>
<dbReference type="InParanoid" id="A0A0C2WV82"/>
<comment type="similarity">
    <text evidence="1">Belongs to the DNA2/NAM7 helicase family.</text>
</comment>
<dbReference type="PANTHER" id="PTHR10887">
    <property type="entry name" value="DNA2/NAM7 HELICASE FAMILY"/>
    <property type="match status" value="1"/>
</dbReference>
<feature type="domain" description="DNA2/NAM7 helicase helicase" evidence="6">
    <location>
        <begin position="258"/>
        <end position="498"/>
    </location>
</feature>
<accession>A0A0C2WV82</accession>
<keyword evidence="5" id="KW-0067">ATP-binding</keyword>
<dbReference type="EMBL" id="KN818294">
    <property type="protein sequence ID" value="KIL60706.1"/>
    <property type="molecule type" value="Genomic_DNA"/>
</dbReference>
<dbReference type="GO" id="GO:0005694">
    <property type="term" value="C:chromosome"/>
    <property type="evidence" value="ECO:0007669"/>
    <property type="project" value="UniProtKB-ARBA"/>
</dbReference>
<dbReference type="GO" id="GO:0016787">
    <property type="term" value="F:hydrolase activity"/>
    <property type="evidence" value="ECO:0007669"/>
    <property type="project" value="UniProtKB-KW"/>
</dbReference>
<reference evidence="8 9" key="1">
    <citation type="submission" date="2014-04" db="EMBL/GenBank/DDBJ databases">
        <title>Evolutionary Origins and Diversification of the Mycorrhizal Mutualists.</title>
        <authorList>
            <consortium name="DOE Joint Genome Institute"/>
            <consortium name="Mycorrhizal Genomics Consortium"/>
            <person name="Kohler A."/>
            <person name="Kuo A."/>
            <person name="Nagy L.G."/>
            <person name="Floudas D."/>
            <person name="Copeland A."/>
            <person name="Barry K.W."/>
            <person name="Cichocki N."/>
            <person name="Veneault-Fourrey C."/>
            <person name="LaButti K."/>
            <person name="Lindquist E.A."/>
            <person name="Lipzen A."/>
            <person name="Lundell T."/>
            <person name="Morin E."/>
            <person name="Murat C."/>
            <person name="Riley R."/>
            <person name="Ohm R."/>
            <person name="Sun H."/>
            <person name="Tunlid A."/>
            <person name="Henrissat B."/>
            <person name="Grigoriev I.V."/>
            <person name="Hibbett D.S."/>
            <person name="Martin F."/>
        </authorList>
    </citation>
    <scope>NUCLEOTIDE SEQUENCE [LARGE SCALE GENOMIC DNA]</scope>
    <source>
        <strain evidence="8 9">Koide BX008</strain>
    </source>
</reference>
<evidence type="ECO:0000256" key="5">
    <source>
        <dbReference type="ARBA" id="ARBA00022840"/>
    </source>
</evidence>
<dbReference type="FunFam" id="3.40.50.300:FF:000326">
    <property type="entry name" value="P-loop containing nucleoside triphosphate hydrolase"/>
    <property type="match status" value="1"/>
</dbReference>
<dbReference type="PANTHER" id="PTHR10887:SF517">
    <property type="entry name" value="RNA HELICASE NONSENSE MRNA REDUCING FACTOR"/>
    <property type="match status" value="1"/>
</dbReference>
<organism evidence="8 9">
    <name type="scientific">Amanita muscaria (strain Koide BX008)</name>
    <dbReference type="NCBI Taxonomy" id="946122"/>
    <lineage>
        <taxon>Eukaryota</taxon>
        <taxon>Fungi</taxon>
        <taxon>Dikarya</taxon>
        <taxon>Basidiomycota</taxon>
        <taxon>Agaricomycotina</taxon>
        <taxon>Agaricomycetes</taxon>
        <taxon>Agaricomycetidae</taxon>
        <taxon>Agaricales</taxon>
        <taxon>Pluteineae</taxon>
        <taxon>Amanitaceae</taxon>
        <taxon>Amanita</taxon>
    </lineage>
</organism>
<dbReference type="SUPFAM" id="SSF52540">
    <property type="entry name" value="P-loop containing nucleoside triphosphate hydrolases"/>
    <property type="match status" value="1"/>
</dbReference>
<dbReference type="AlphaFoldDB" id="A0A0C2WV82"/>
<dbReference type="Gene3D" id="2.40.30.270">
    <property type="match status" value="1"/>
</dbReference>
<keyword evidence="9" id="KW-1185">Reference proteome</keyword>
<dbReference type="InterPro" id="IPR045055">
    <property type="entry name" value="DNA2/NAM7-like"/>
</dbReference>
<dbReference type="InterPro" id="IPR041677">
    <property type="entry name" value="DNA2/NAM7_AAA_11"/>
</dbReference>
<evidence type="ECO:0000256" key="4">
    <source>
        <dbReference type="ARBA" id="ARBA00022806"/>
    </source>
</evidence>
<dbReference type="GO" id="GO:0003724">
    <property type="term" value="F:RNA helicase activity"/>
    <property type="evidence" value="ECO:0007669"/>
    <property type="project" value="TreeGrafter"/>
</dbReference>
<evidence type="ECO:0000256" key="1">
    <source>
        <dbReference type="ARBA" id="ARBA00007913"/>
    </source>
</evidence>
<evidence type="ECO:0000259" key="7">
    <source>
        <dbReference type="Pfam" id="PF13087"/>
    </source>
</evidence>
<evidence type="ECO:0000313" key="9">
    <source>
        <dbReference type="Proteomes" id="UP000054549"/>
    </source>
</evidence>
<gene>
    <name evidence="8" type="ORF">M378DRAFT_193589</name>
</gene>
<evidence type="ECO:0000259" key="6">
    <source>
        <dbReference type="Pfam" id="PF13086"/>
    </source>
</evidence>
<keyword evidence="3" id="KW-0378">Hydrolase</keyword>
<proteinExistence type="inferred from homology"/>
<dbReference type="InterPro" id="IPR047187">
    <property type="entry name" value="SF1_C_Upf1"/>
</dbReference>
<dbReference type="GO" id="GO:0005524">
    <property type="term" value="F:ATP binding"/>
    <property type="evidence" value="ECO:0007669"/>
    <property type="project" value="UniProtKB-KW"/>
</dbReference>
<keyword evidence="2" id="KW-0547">Nucleotide-binding</keyword>
<dbReference type="Pfam" id="PF13087">
    <property type="entry name" value="AAA_12"/>
    <property type="match status" value="1"/>
</dbReference>
<dbReference type="HOGENOM" id="CLU_001666_8_3_1"/>
<evidence type="ECO:0000256" key="2">
    <source>
        <dbReference type="ARBA" id="ARBA00022741"/>
    </source>
</evidence>
<name>A0A0C2WV82_AMAMK</name>
<dbReference type="Gene3D" id="3.40.50.300">
    <property type="entry name" value="P-loop containing nucleotide triphosphate hydrolases"/>
    <property type="match status" value="2"/>
</dbReference>
<dbReference type="GO" id="GO:0005737">
    <property type="term" value="C:cytoplasm"/>
    <property type="evidence" value="ECO:0007669"/>
    <property type="project" value="TreeGrafter"/>
</dbReference>
<dbReference type="STRING" id="946122.A0A0C2WV82"/>
<evidence type="ECO:0000256" key="3">
    <source>
        <dbReference type="ARBA" id="ARBA00022801"/>
    </source>
</evidence>
<evidence type="ECO:0008006" key="10">
    <source>
        <dbReference type="Google" id="ProtNLM"/>
    </source>
</evidence>
<protein>
    <recommendedName>
        <fullName evidence="10">P-loop containing nucleoside triphosphate hydrolase protein</fullName>
    </recommendedName>
</protein>
<feature type="domain" description="DNA2/NAM7 helicase-like C-terminal" evidence="7">
    <location>
        <begin position="506"/>
        <end position="722"/>
    </location>
</feature>
<dbReference type="InterPro" id="IPR027417">
    <property type="entry name" value="P-loop_NTPase"/>
</dbReference>
<dbReference type="Pfam" id="PF13086">
    <property type="entry name" value="AAA_11"/>
    <property type="match status" value="1"/>
</dbReference>